<dbReference type="Proteomes" id="UP000269945">
    <property type="component" value="Unassembled WGS sequence"/>
</dbReference>
<proteinExistence type="predicted"/>
<feature type="compositionally biased region" description="Polar residues" evidence="1">
    <location>
        <begin position="7"/>
        <end position="20"/>
    </location>
</feature>
<feature type="compositionally biased region" description="Polar residues" evidence="1">
    <location>
        <begin position="36"/>
        <end position="46"/>
    </location>
</feature>
<evidence type="ECO:0000256" key="1">
    <source>
        <dbReference type="SAM" id="MobiDB-lite"/>
    </source>
</evidence>
<organism evidence="2 3">
    <name type="scientific">Gulo gulo</name>
    <name type="common">Wolverine</name>
    <name type="synonym">Gluton</name>
    <dbReference type="NCBI Taxonomy" id="48420"/>
    <lineage>
        <taxon>Eukaryota</taxon>
        <taxon>Metazoa</taxon>
        <taxon>Chordata</taxon>
        <taxon>Craniata</taxon>
        <taxon>Vertebrata</taxon>
        <taxon>Euteleostomi</taxon>
        <taxon>Mammalia</taxon>
        <taxon>Eutheria</taxon>
        <taxon>Laurasiatheria</taxon>
        <taxon>Carnivora</taxon>
        <taxon>Caniformia</taxon>
        <taxon>Musteloidea</taxon>
        <taxon>Mustelidae</taxon>
        <taxon>Guloninae</taxon>
        <taxon>Gulo</taxon>
    </lineage>
</organism>
<evidence type="ECO:0000313" key="3">
    <source>
        <dbReference type="Proteomes" id="UP000269945"/>
    </source>
</evidence>
<protein>
    <submittedName>
        <fullName evidence="2">Uncharacterized protein</fullName>
    </submittedName>
</protein>
<dbReference type="EMBL" id="CYRY02009443">
    <property type="protein sequence ID" value="VCW77839.1"/>
    <property type="molecule type" value="Genomic_DNA"/>
</dbReference>
<gene>
    <name evidence="2" type="ORF">BN2614_LOCUS6</name>
</gene>
<name>A0A9X9PYM2_GULGU</name>
<feature type="region of interest" description="Disordered" evidence="1">
    <location>
        <begin position="1"/>
        <end position="46"/>
    </location>
</feature>
<evidence type="ECO:0000313" key="2">
    <source>
        <dbReference type="EMBL" id="VCW77839.1"/>
    </source>
</evidence>
<reference evidence="2 3" key="1">
    <citation type="submission" date="2018-10" db="EMBL/GenBank/DDBJ databases">
        <authorList>
            <person name="Ekblom R."/>
            <person name="Jareborg N."/>
        </authorList>
    </citation>
    <scope>NUCLEOTIDE SEQUENCE [LARGE SCALE GENOMIC DNA]</scope>
    <source>
        <tissue evidence="2">Muscle</tissue>
    </source>
</reference>
<accession>A0A9X9PYM2</accession>
<comment type="caution">
    <text evidence="2">The sequence shown here is derived from an EMBL/GenBank/DDBJ whole genome shotgun (WGS) entry which is preliminary data.</text>
</comment>
<keyword evidence="3" id="KW-1185">Reference proteome</keyword>
<sequence>MARASRAMNNKGGSAQSQHYLMQPNLGLSPKERSHLSSSPFLGSKL</sequence>
<dbReference type="AlphaFoldDB" id="A0A9X9PYM2"/>